<evidence type="ECO:0000313" key="2">
    <source>
        <dbReference type="EMBL" id="MFD2874322.1"/>
    </source>
</evidence>
<keyword evidence="1" id="KW-1133">Transmembrane helix</keyword>
<keyword evidence="1" id="KW-0812">Transmembrane</keyword>
<keyword evidence="3" id="KW-1185">Reference proteome</keyword>
<organism evidence="2 3">
    <name type="scientific">Mucilaginibacter ximonensis</name>
    <dbReference type="NCBI Taxonomy" id="538021"/>
    <lineage>
        <taxon>Bacteria</taxon>
        <taxon>Pseudomonadati</taxon>
        <taxon>Bacteroidota</taxon>
        <taxon>Sphingobacteriia</taxon>
        <taxon>Sphingobacteriales</taxon>
        <taxon>Sphingobacteriaceae</taxon>
        <taxon>Mucilaginibacter</taxon>
    </lineage>
</organism>
<dbReference type="Proteomes" id="UP001597557">
    <property type="component" value="Unassembled WGS sequence"/>
</dbReference>
<proteinExistence type="predicted"/>
<dbReference type="RefSeq" id="WP_377188775.1">
    <property type="nucleotide sequence ID" value="NZ_JBHUPD010000004.1"/>
</dbReference>
<evidence type="ECO:0000256" key="1">
    <source>
        <dbReference type="SAM" id="Phobius"/>
    </source>
</evidence>
<protein>
    <submittedName>
        <fullName evidence="2">Uncharacterized protein</fullName>
    </submittedName>
</protein>
<name>A0ABW5YHS1_9SPHI</name>
<comment type="caution">
    <text evidence="2">The sequence shown here is derived from an EMBL/GenBank/DDBJ whole genome shotgun (WGS) entry which is preliminary data.</text>
</comment>
<feature type="transmembrane region" description="Helical" evidence="1">
    <location>
        <begin position="84"/>
        <end position="108"/>
    </location>
</feature>
<dbReference type="EMBL" id="JBHUPD010000004">
    <property type="protein sequence ID" value="MFD2874322.1"/>
    <property type="molecule type" value="Genomic_DNA"/>
</dbReference>
<keyword evidence="1" id="KW-0472">Membrane</keyword>
<gene>
    <name evidence="2" type="ORF">ACFS5N_17705</name>
</gene>
<reference evidence="3" key="1">
    <citation type="journal article" date="2019" name="Int. J. Syst. Evol. Microbiol.">
        <title>The Global Catalogue of Microorganisms (GCM) 10K type strain sequencing project: providing services to taxonomists for standard genome sequencing and annotation.</title>
        <authorList>
            <consortium name="The Broad Institute Genomics Platform"/>
            <consortium name="The Broad Institute Genome Sequencing Center for Infectious Disease"/>
            <person name="Wu L."/>
            <person name="Ma J."/>
        </authorList>
    </citation>
    <scope>NUCLEOTIDE SEQUENCE [LARGE SCALE GENOMIC DNA]</scope>
    <source>
        <strain evidence="3">KCTC 22437</strain>
    </source>
</reference>
<evidence type="ECO:0000313" key="3">
    <source>
        <dbReference type="Proteomes" id="UP001597557"/>
    </source>
</evidence>
<accession>A0ABW5YHS1</accession>
<sequence>MKLFSSEDFYFTTKLTPAEVKVRLDEMVGVHNYQFSGYTVDNIFKLQPIDTKKSLSPEIDGSIEPWQSGSRITASIKLPQRTTLFLKISIGVMIAATIATLINMVFTIRDHHNFFPWFVIFLCYIPLINNSHTESKKLKEGLVRALEGEEQLV</sequence>
<feature type="transmembrane region" description="Helical" evidence="1">
    <location>
        <begin position="114"/>
        <end position="130"/>
    </location>
</feature>